<evidence type="ECO:0000256" key="3">
    <source>
        <dbReference type="ARBA" id="ARBA00023015"/>
    </source>
</evidence>
<dbReference type="InterPro" id="IPR015421">
    <property type="entry name" value="PyrdxlP-dep_Trfase_major"/>
</dbReference>
<dbReference type="RefSeq" id="WP_244555151.1">
    <property type="nucleotide sequence ID" value="NZ_FTPD01000067.1"/>
</dbReference>
<dbReference type="InterPro" id="IPR036388">
    <property type="entry name" value="WH-like_DNA-bd_sf"/>
</dbReference>
<dbReference type="Gene3D" id="3.90.1150.10">
    <property type="entry name" value="Aspartate Aminotransferase, domain 1"/>
    <property type="match status" value="1"/>
</dbReference>
<dbReference type="InterPro" id="IPR051446">
    <property type="entry name" value="HTH_trans_reg/aminotransferase"/>
</dbReference>
<keyword evidence="4" id="KW-0238">DNA-binding</keyword>
<keyword evidence="3" id="KW-0805">Transcription regulation</keyword>
<gene>
    <name evidence="7" type="ORF">BQ8794_70038</name>
</gene>
<keyword evidence="5" id="KW-0804">Transcription</keyword>
<evidence type="ECO:0000256" key="2">
    <source>
        <dbReference type="ARBA" id="ARBA00022898"/>
    </source>
</evidence>
<dbReference type="SMART" id="SM00345">
    <property type="entry name" value="HTH_GNTR"/>
    <property type="match status" value="1"/>
</dbReference>
<dbReference type="CDD" id="cd00609">
    <property type="entry name" value="AAT_like"/>
    <property type="match status" value="1"/>
</dbReference>
<dbReference type="InterPro" id="IPR036390">
    <property type="entry name" value="WH_DNA-bd_sf"/>
</dbReference>
<dbReference type="InterPro" id="IPR004839">
    <property type="entry name" value="Aminotransferase_I/II_large"/>
</dbReference>
<dbReference type="SUPFAM" id="SSF53383">
    <property type="entry name" value="PLP-dependent transferases"/>
    <property type="match status" value="1"/>
</dbReference>
<evidence type="ECO:0000313" key="7">
    <source>
        <dbReference type="EMBL" id="SIT59108.1"/>
    </source>
</evidence>
<dbReference type="GO" id="GO:0003677">
    <property type="term" value="F:DNA binding"/>
    <property type="evidence" value="ECO:0007669"/>
    <property type="project" value="UniProtKB-KW"/>
</dbReference>
<dbReference type="InterPro" id="IPR015424">
    <property type="entry name" value="PyrdxlP-dep_Trfase"/>
</dbReference>
<keyword evidence="8" id="KW-1185">Reference proteome</keyword>
<dbReference type="PROSITE" id="PS50949">
    <property type="entry name" value="HTH_GNTR"/>
    <property type="match status" value="1"/>
</dbReference>
<dbReference type="EMBL" id="FTPD01000067">
    <property type="protein sequence ID" value="SIT59108.1"/>
    <property type="molecule type" value="Genomic_DNA"/>
</dbReference>
<dbReference type="Pfam" id="PF00155">
    <property type="entry name" value="Aminotran_1_2"/>
    <property type="match status" value="1"/>
</dbReference>
<evidence type="ECO:0000256" key="5">
    <source>
        <dbReference type="ARBA" id="ARBA00023163"/>
    </source>
</evidence>
<sequence>MLDAPGSQSVNTPKPPIRMLQDLQLASDEGPVYRRLADAIAERITAGTLAVGDRLPPQREIARALGINVTTVTRALSTLQQRGLLEARPGRGTTVAARNGGEGPGFVSAPSEDSGVIDLSVNRPATSAYLDALALLLPRLSKDRHYATLQDYHPPDGPLWAREAIAEWMRPAAGDGDPGRVVLAAGAQHGLDCVLGAVTRQGEVVLADEVTYQGINALCRVHGLDLRGVAMDRGGMRADAFEAACAQLRPRAVFLVPTLHNPTTITLGEERRHELVAVARRHNVLIIEDDVYRPLADNPPPSLASLEPELTVHIGALSKCLAPGLRLGFVIAPRAIAGQVAAALRINCWSISPLTALIGARLIEEGSAARIIEAQKQELRQRQAILTEILGRYDVQSHATSTHAWLRLPEPWRGAGFARTCLERGVAVLPGDAFAVGREPVQHGVRINVGAARSLDDLRTALNTMAELLAAGHLQLPGFV</sequence>
<keyword evidence="2" id="KW-0663">Pyridoxal phosphate</keyword>
<proteinExistence type="inferred from homology"/>
<dbReference type="PANTHER" id="PTHR46577:SF1">
    <property type="entry name" value="HTH-TYPE TRANSCRIPTIONAL REGULATORY PROTEIN GABR"/>
    <property type="match status" value="1"/>
</dbReference>
<reference evidence="8" key="1">
    <citation type="submission" date="2017-01" db="EMBL/GenBank/DDBJ databases">
        <authorList>
            <person name="Brunel B."/>
        </authorList>
    </citation>
    <scope>NUCLEOTIDE SEQUENCE [LARGE SCALE GENOMIC DNA]</scope>
</reference>
<feature type="domain" description="HTH gntR-type" evidence="6">
    <location>
        <begin position="30"/>
        <end position="98"/>
    </location>
</feature>
<dbReference type="InterPro" id="IPR015422">
    <property type="entry name" value="PyrdxlP-dep_Trfase_small"/>
</dbReference>
<dbReference type="Proteomes" id="UP000188388">
    <property type="component" value="Unassembled WGS sequence"/>
</dbReference>
<evidence type="ECO:0000256" key="1">
    <source>
        <dbReference type="ARBA" id="ARBA00005384"/>
    </source>
</evidence>
<dbReference type="Gene3D" id="3.40.640.10">
    <property type="entry name" value="Type I PLP-dependent aspartate aminotransferase-like (Major domain)"/>
    <property type="match status" value="1"/>
</dbReference>
<dbReference type="Gene3D" id="1.10.10.10">
    <property type="entry name" value="Winged helix-like DNA-binding domain superfamily/Winged helix DNA-binding domain"/>
    <property type="match status" value="1"/>
</dbReference>
<dbReference type="Pfam" id="PF00392">
    <property type="entry name" value="GntR"/>
    <property type="match status" value="1"/>
</dbReference>
<dbReference type="GO" id="GO:0003700">
    <property type="term" value="F:DNA-binding transcription factor activity"/>
    <property type="evidence" value="ECO:0007669"/>
    <property type="project" value="InterPro"/>
</dbReference>
<dbReference type="CDD" id="cd07377">
    <property type="entry name" value="WHTH_GntR"/>
    <property type="match status" value="1"/>
</dbReference>
<name>A0A1R3VJP5_9HYPH</name>
<dbReference type="GO" id="GO:0030170">
    <property type="term" value="F:pyridoxal phosphate binding"/>
    <property type="evidence" value="ECO:0007669"/>
    <property type="project" value="InterPro"/>
</dbReference>
<dbReference type="SUPFAM" id="SSF46785">
    <property type="entry name" value="Winged helix' DNA-binding domain"/>
    <property type="match status" value="1"/>
</dbReference>
<comment type="similarity">
    <text evidence="1">In the C-terminal section; belongs to the class-I pyridoxal-phosphate-dependent aminotransferase family.</text>
</comment>
<evidence type="ECO:0000313" key="8">
    <source>
        <dbReference type="Proteomes" id="UP000188388"/>
    </source>
</evidence>
<dbReference type="PANTHER" id="PTHR46577">
    <property type="entry name" value="HTH-TYPE TRANSCRIPTIONAL REGULATORY PROTEIN GABR"/>
    <property type="match status" value="1"/>
</dbReference>
<dbReference type="AlphaFoldDB" id="A0A1R3VJP5"/>
<protein>
    <submittedName>
        <fullName evidence="7">GntR family transcriptional regulator</fullName>
    </submittedName>
</protein>
<dbReference type="STRING" id="1631249.BQ8794_70038"/>
<accession>A0A1R3VJP5</accession>
<organism evidence="7 8">
    <name type="scientific">Mesorhizobium prunaredense</name>
    <dbReference type="NCBI Taxonomy" id="1631249"/>
    <lineage>
        <taxon>Bacteria</taxon>
        <taxon>Pseudomonadati</taxon>
        <taxon>Pseudomonadota</taxon>
        <taxon>Alphaproteobacteria</taxon>
        <taxon>Hyphomicrobiales</taxon>
        <taxon>Phyllobacteriaceae</taxon>
        <taxon>Mesorhizobium</taxon>
    </lineage>
</organism>
<dbReference type="InterPro" id="IPR000524">
    <property type="entry name" value="Tscrpt_reg_HTH_GntR"/>
</dbReference>
<evidence type="ECO:0000256" key="4">
    <source>
        <dbReference type="ARBA" id="ARBA00023125"/>
    </source>
</evidence>
<evidence type="ECO:0000259" key="6">
    <source>
        <dbReference type="PROSITE" id="PS50949"/>
    </source>
</evidence>